<accession>A0ACA9LRU1</accession>
<evidence type="ECO:0000313" key="2">
    <source>
        <dbReference type="Proteomes" id="UP000789366"/>
    </source>
</evidence>
<keyword evidence="2" id="KW-1185">Reference proteome</keyword>
<reference evidence="1" key="1">
    <citation type="submission" date="2021-06" db="EMBL/GenBank/DDBJ databases">
        <authorList>
            <person name="Kallberg Y."/>
            <person name="Tangrot J."/>
            <person name="Rosling A."/>
        </authorList>
    </citation>
    <scope>NUCLEOTIDE SEQUENCE</scope>
    <source>
        <strain evidence="1">28 12/20/2015</strain>
    </source>
</reference>
<feature type="non-terminal residue" evidence="1">
    <location>
        <position position="81"/>
    </location>
</feature>
<dbReference type="Proteomes" id="UP000789366">
    <property type="component" value="Unassembled WGS sequence"/>
</dbReference>
<organism evidence="1 2">
    <name type="scientific">Cetraspora pellucida</name>
    <dbReference type="NCBI Taxonomy" id="1433469"/>
    <lineage>
        <taxon>Eukaryota</taxon>
        <taxon>Fungi</taxon>
        <taxon>Fungi incertae sedis</taxon>
        <taxon>Mucoromycota</taxon>
        <taxon>Glomeromycotina</taxon>
        <taxon>Glomeromycetes</taxon>
        <taxon>Diversisporales</taxon>
        <taxon>Gigasporaceae</taxon>
        <taxon>Cetraspora</taxon>
    </lineage>
</organism>
<proteinExistence type="predicted"/>
<gene>
    <name evidence="1" type="ORF">SPELUC_LOCUS4976</name>
</gene>
<evidence type="ECO:0000313" key="1">
    <source>
        <dbReference type="EMBL" id="CAG8545274.1"/>
    </source>
</evidence>
<dbReference type="EMBL" id="CAJVPW010004788">
    <property type="protein sequence ID" value="CAG8545274.1"/>
    <property type="molecule type" value="Genomic_DNA"/>
</dbReference>
<name>A0ACA9LRU1_9GLOM</name>
<protein>
    <submittedName>
        <fullName evidence="1">577_t:CDS:1</fullName>
    </submittedName>
</protein>
<sequence>MLVVNCAETDMLSEILRREITASKSSDTIGQVKQKIQDKDGIPAESQRLIFDAKQLEDDHTLSDYNIHNETMIHLVLRLRG</sequence>
<comment type="caution">
    <text evidence="1">The sequence shown here is derived from an EMBL/GenBank/DDBJ whole genome shotgun (WGS) entry which is preliminary data.</text>
</comment>